<dbReference type="AlphaFoldDB" id="A0A7W7FZK8"/>
<evidence type="ECO:0000313" key="6">
    <source>
        <dbReference type="EMBL" id="MBB4681294.1"/>
    </source>
</evidence>
<dbReference type="PROSITE" id="PS52004">
    <property type="entry name" value="KS3_2"/>
    <property type="match status" value="1"/>
</dbReference>
<sequence length="405" mass="41505">MSGLAITGLGLVTSAGIGVEASWARILRGESTASPDANLAGQVTDFSCRVPDFDADAQLGRRTAWRQERCAHLARVAAREAIADSGLDPATWNGARVGVVVGNSLGGTMTFEQQYEILRLHGESQITPMLIPMAGVGSPTAWLTLDLGARGPNLAPATACASGATALGVARDWLRSGICDVVVAGGAESALSPLIMAGFGQLGALSTRGDDPGTASRPFDADRDGFVAAEGAGILVLERAEDAKARGARVHARLAGYGGSSDAHHITAPHPQGDGVERATLAALAEAGLTAADIDHVNAHGTSTPMNDVIEGGLINRLYGDQVPVTSVKGTLGHALGAAGAIEAVCTVLSVRDGIIPPTANLDRQDPRIELDIVRKVPRQLDLRAAVSNSFGFGGANGVIVVTRD</sequence>
<dbReference type="RefSeq" id="WP_185007761.1">
    <property type="nucleotide sequence ID" value="NZ_BAAAUI010000071.1"/>
</dbReference>
<dbReference type="InterPro" id="IPR018201">
    <property type="entry name" value="Ketoacyl_synth_AS"/>
</dbReference>
<feature type="domain" description="Ketosynthase family 3 (KS3)" evidence="5">
    <location>
        <begin position="1"/>
        <end position="404"/>
    </location>
</feature>
<dbReference type="Gene3D" id="3.40.47.10">
    <property type="match status" value="2"/>
</dbReference>
<dbReference type="FunFam" id="3.40.47.10:FF:000029">
    <property type="entry name" value="3-oxoacyl-[acyl-carrier-protein] synthase 1"/>
    <property type="match status" value="1"/>
</dbReference>
<dbReference type="InterPro" id="IPR014030">
    <property type="entry name" value="Ketoacyl_synth_N"/>
</dbReference>
<keyword evidence="7" id="KW-1185">Reference proteome</keyword>
<gene>
    <name evidence="6" type="ORF">HNR67_007412</name>
</gene>
<dbReference type="GO" id="GO:0004315">
    <property type="term" value="F:3-oxoacyl-[acyl-carrier-protein] synthase activity"/>
    <property type="evidence" value="ECO:0007669"/>
    <property type="project" value="UniProtKB-EC"/>
</dbReference>
<dbReference type="SMART" id="SM00825">
    <property type="entry name" value="PKS_KS"/>
    <property type="match status" value="1"/>
</dbReference>
<dbReference type="InterPro" id="IPR016039">
    <property type="entry name" value="Thiolase-like"/>
</dbReference>
<keyword evidence="2 4" id="KW-0808">Transferase</keyword>
<organism evidence="6 7">
    <name type="scientific">Crossiella cryophila</name>
    <dbReference type="NCBI Taxonomy" id="43355"/>
    <lineage>
        <taxon>Bacteria</taxon>
        <taxon>Bacillati</taxon>
        <taxon>Actinomycetota</taxon>
        <taxon>Actinomycetes</taxon>
        <taxon>Pseudonocardiales</taxon>
        <taxon>Pseudonocardiaceae</taxon>
        <taxon>Crossiella</taxon>
    </lineage>
</organism>
<reference evidence="6 7" key="1">
    <citation type="submission" date="2020-08" db="EMBL/GenBank/DDBJ databases">
        <title>Sequencing the genomes of 1000 actinobacteria strains.</title>
        <authorList>
            <person name="Klenk H.-P."/>
        </authorList>
    </citation>
    <scope>NUCLEOTIDE SEQUENCE [LARGE SCALE GENOMIC DNA]</scope>
    <source>
        <strain evidence="6 7">DSM 44230</strain>
    </source>
</reference>
<name>A0A7W7FZK8_9PSEU</name>
<dbReference type="EMBL" id="JACHMH010000001">
    <property type="protein sequence ID" value="MBB4681294.1"/>
    <property type="molecule type" value="Genomic_DNA"/>
</dbReference>
<dbReference type="SUPFAM" id="SSF53901">
    <property type="entry name" value="Thiolase-like"/>
    <property type="match status" value="1"/>
</dbReference>
<dbReference type="Pfam" id="PF00109">
    <property type="entry name" value="ketoacyl-synt"/>
    <property type="match status" value="1"/>
</dbReference>
<dbReference type="PROSITE" id="PS00606">
    <property type="entry name" value="KS3_1"/>
    <property type="match status" value="1"/>
</dbReference>
<dbReference type="FunFam" id="3.40.47.10:FF:000018">
    <property type="entry name" value="3-oxoacyl-[acyl-carrier-protein] synthase 2"/>
    <property type="match status" value="1"/>
</dbReference>
<accession>A0A7W7FZK8</accession>
<evidence type="ECO:0000259" key="5">
    <source>
        <dbReference type="PROSITE" id="PS52004"/>
    </source>
</evidence>
<dbReference type="InterPro" id="IPR020841">
    <property type="entry name" value="PKS_Beta-ketoAc_synthase_dom"/>
</dbReference>
<evidence type="ECO:0000256" key="2">
    <source>
        <dbReference type="ARBA" id="ARBA00022679"/>
    </source>
</evidence>
<protein>
    <submittedName>
        <fullName evidence="6">3-oxoacyl-[acyl-carrier-protein] synthase II</fullName>
        <ecNumber evidence="6">2.3.1.179</ecNumber>
    </submittedName>
</protein>
<dbReference type="InterPro" id="IPR000794">
    <property type="entry name" value="Beta-ketoacyl_synthase"/>
</dbReference>
<comment type="similarity">
    <text evidence="1 4">Belongs to the thiolase-like superfamily. Beta-ketoacyl-ACP synthases family.</text>
</comment>
<evidence type="ECO:0000256" key="1">
    <source>
        <dbReference type="ARBA" id="ARBA00008467"/>
    </source>
</evidence>
<dbReference type="PANTHER" id="PTHR11712:SF347">
    <property type="entry name" value="BETA KETOACYL-ACYL CARRIER PROTEIN SYNTHASE"/>
    <property type="match status" value="1"/>
</dbReference>
<dbReference type="GO" id="GO:0030497">
    <property type="term" value="P:fatty acid elongation"/>
    <property type="evidence" value="ECO:0007669"/>
    <property type="project" value="UniProtKB-ARBA"/>
</dbReference>
<comment type="caution">
    <text evidence="6">The sequence shown here is derived from an EMBL/GenBank/DDBJ whole genome shotgun (WGS) entry which is preliminary data.</text>
</comment>
<evidence type="ECO:0000256" key="3">
    <source>
        <dbReference type="ARBA" id="ARBA00023315"/>
    </source>
</evidence>
<dbReference type="CDD" id="cd00834">
    <property type="entry name" value="KAS_I_II"/>
    <property type="match status" value="1"/>
</dbReference>
<dbReference type="EC" id="2.3.1.179" evidence="6"/>
<dbReference type="Pfam" id="PF02801">
    <property type="entry name" value="Ketoacyl-synt_C"/>
    <property type="match status" value="1"/>
</dbReference>
<evidence type="ECO:0000256" key="4">
    <source>
        <dbReference type="RuleBase" id="RU003694"/>
    </source>
</evidence>
<dbReference type="PANTHER" id="PTHR11712">
    <property type="entry name" value="POLYKETIDE SYNTHASE-RELATED"/>
    <property type="match status" value="1"/>
</dbReference>
<dbReference type="InterPro" id="IPR014031">
    <property type="entry name" value="Ketoacyl_synth_C"/>
</dbReference>
<proteinExistence type="inferred from homology"/>
<evidence type="ECO:0000313" key="7">
    <source>
        <dbReference type="Proteomes" id="UP000533598"/>
    </source>
</evidence>
<dbReference type="Proteomes" id="UP000533598">
    <property type="component" value="Unassembled WGS sequence"/>
</dbReference>
<keyword evidence="3 6" id="KW-0012">Acyltransferase</keyword>
<dbReference type="NCBIfam" id="NF005589">
    <property type="entry name" value="PRK07314.1"/>
    <property type="match status" value="1"/>
</dbReference>